<reference evidence="7 8" key="1">
    <citation type="submission" date="2024-09" db="EMBL/GenBank/DDBJ databases">
        <authorList>
            <person name="Sun Q."/>
            <person name="Mori K."/>
        </authorList>
    </citation>
    <scope>NUCLEOTIDE SEQUENCE [LARGE SCALE GENOMIC DNA]</scope>
    <source>
        <strain evidence="7 8">TBRC 7907</strain>
    </source>
</reference>
<dbReference type="CDD" id="cd15831">
    <property type="entry name" value="BTAD"/>
    <property type="match status" value="1"/>
</dbReference>
<dbReference type="Gene3D" id="1.25.40.10">
    <property type="entry name" value="Tetratricopeptide repeat domain"/>
    <property type="match status" value="1"/>
</dbReference>
<dbReference type="InterPro" id="IPR051677">
    <property type="entry name" value="AfsR-DnrI-RedD_regulator"/>
</dbReference>
<dbReference type="InterPro" id="IPR042197">
    <property type="entry name" value="Apaf_helical"/>
</dbReference>
<feature type="DNA-binding region" description="OmpR/PhoB-type" evidence="5">
    <location>
        <begin position="1"/>
        <end position="94"/>
    </location>
</feature>
<dbReference type="SMART" id="SM00862">
    <property type="entry name" value="Trans_reg_C"/>
    <property type="match status" value="1"/>
</dbReference>
<dbReference type="InterPro" id="IPR027417">
    <property type="entry name" value="P-loop_NTPase"/>
</dbReference>
<keyword evidence="2" id="KW-0805">Transcription regulation</keyword>
<evidence type="ECO:0000259" key="6">
    <source>
        <dbReference type="PROSITE" id="PS51755"/>
    </source>
</evidence>
<dbReference type="PANTHER" id="PTHR35807">
    <property type="entry name" value="TRANSCRIPTIONAL REGULATOR REDD-RELATED"/>
    <property type="match status" value="1"/>
</dbReference>
<dbReference type="SUPFAM" id="SSF52540">
    <property type="entry name" value="P-loop containing nucleoside triphosphate hydrolases"/>
    <property type="match status" value="1"/>
</dbReference>
<dbReference type="Proteomes" id="UP001589693">
    <property type="component" value="Unassembled WGS sequence"/>
</dbReference>
<dbReference type="SUPFAM" id="SSF48452">
    <property type="entry name" value="TPR-like"/>
    <property type="match status" value="1"/>
</dbReference>
<evidence type="ECO:0000313" key="8">
    <source>
        <dbReference type="Proteomes" id="UP001589693"/>
    </source>
</evidence>
<dbReference type="Gene3D" id="1.10.10.10">
    <property type="entry name" value="Winged helix-like DNA-binding domain superfamily/Winged helix DNA-binding domain"/>
    <property type="match status" value="1"/>
</dbReference>
<comment type="caution">
    <text evidence="7">The sequence shown here is derived from an EMBL/GenBank/DDBJ whole genome shotgun (WGS) entry which is preliminary data.</text>
</comment>
<evidence type="ECO:0000256" key="1">
    <source>
        <dbReference type="ARBA" id="ARBA00005820"/>
    </source>
</evidence>
<dbReference type="InterPro" id="IPR016032">
    <property type="entry name" value="Sig_transdc_resp-reg_C-effctor"/>
</dbReference>
<dbReference type="PANTHER" id="PTHR35807:SF1">
    <property type="entry name" value="TRANSCRIPTIONAL REGULATOR REDD"/>
    <property type="match status" value="1"/>
</dbReference>
<evidence type="ECO:0000256" key="5">
    <source>
        <dbReference type="PROSITE-ProRule" id="PRU01091"/>
    </source>
</evidence>
<evidence type="ECO:0000313" key="7">
    <source>
        <dbReference type="EMBL" id="MFB9902739.1"/>
    </source>
</evidence>
<dbReference type="SMART" id="SM01043">
    <property type="entry name" value="BTAD"/>
    <property type="match status" value="1"/>
</dbReference>
<dbReference type="EMBL" id="JBHLZU010000002">
    <property type="protein sequence ID" value="MFB9902739.1"/>
    <property type="molecule type" value="Genomic_DNA"/>
</dbReference>
<evidence type="ECO:0000256" key="4">
    <source>
        <dbReference type="ARBA" id="ARBA00023163"/>
    </source>
</evidence>
<dbReference type="Pfam" id="PF00486">
    <property type="entry name" value="Trans_reg_C"/>
    <property type="match status" value="1"/>
</dbReference>
<evidence type="ECO:0000256" key="3">
    <source>
        <dbReference type="ARBA" id="ARBA00023125"/>
    </source>
</evidence>
<protein>
    <submittedName>
        <fullName evidence="7">BTAD domain-containing putative transcriptional regulator</fullName>
    </submittedName>
</protein>
<dbReference type="SUPFAM" id="SSF46894">
    <property type="entry name" value="C-terminal effector domain of the bipartite response regulators"/>
    <property type="match status" value="1"/>
</dbReference>
<keyword evidence="4" id="KW-0804">Transcription</keyword>
<proteinExistence type="inferred from homology"/>
<sequence length="586" mass="62549">MDFRVLGELEVGGARGRIPVNGKRQRALLTMLLLRAGRVVPVDELAASVWSDRPLESARKQVKIAVSALRKTFTESGGDPGVIVTRAPGYLVELDGHRVDLRRFESLVREGRAARAPEEKARCLREALEEFRGPVLPGIGGAEIEACAAVLEERRAEITEECAELELDLGSHGELVAELTLLSERYPLRERLRGLLATALHRSGRQAEALRLFQDAHEVMAELGAEPGAQLRRIEQHIIAGTSPEVRPAQLPADVGDLVGRIAEADQLCTTLTATTSGYAVPLAVVTGAPGTGKSALAVRVGHRVRPEFPDGQLHVDLRGDSATPLPPMDVLGGFLRALGAPPPDTLDERAALYRSVLAERRMLVLLDNAADEGQVAPLLPGAGGCSVLVTSRRRLTGLAGAHRVELGGLNAQEALALLGALVGDGRVAAEMLAARRIVFRCEGLPLALRIVGAKLADHPQWTLQRLADRLADDAGRLAELRHGALDLREALEGCVRTLGPQAGRLFRRLGLLGFSEITPVIAGALAGVSSEKAAELLDSLAASRVLLTGGQDRYRIPDLFRVLAREHCAPEGEGRPAQVGLGVLT</sequence>
<dbReference type="Gene3D" id="1.10.8.430">
    <property type="entry name" value="Helical domain of apoptotic protease-activating factors"/>
    <property type="match status" value="1"/>
</dbReference>
<dbReference type="InterPro" id="IPR011990">
    <property type="entry name" value="TPR-like_helical_dom_sf"/>
</dbReference>
<keyword evidence="3 5" id="KW-0238">DNA-binding</keyword>
<dbReference type="InterPro" id="IPR001867">
    <property type="entry name" value="OmpR/PhoB-type_DNA-bd"/>
</dbReference>
<comment type="similarity">
    <text evidence="1">Belongs to the AfsR/DnrI/RedD regulatory family.</text>
</comment>
<dbReference type="InterPro" id="IPR005158">
    <property type="entry name" value="BTAD"/>
</dbReference>
<dbReference type="Pfam" id="PF03704">
    <property type="entry name" value="BTAD"/>
    <property type="match status" value="1"/>
</dbReference>
<name>A0ABV5ZPB8_9PSEU</name>
<evidence type="ECO:0000256" key="2">
    <source>
        <dbReference type="ARBA" id="ARBA00023015"/>
    </source>
</evidence>
<feature type="domain" description="OmpR/PhoB-type" evidence="6">
    <location>
        <begin position="1"/>
        <end position="94"/>
    </location>
</feature>
<organism evidence="7 8">
    <name type="scientific">Allokutzneria oryzae</name>
    <dbReference type="NCBI Taxonomy" id="1378989"/>
    <lineage>
        <taxon>Bacteria</taxon>
        <taxon>Bacillati</taxon>
        <taxon>Actinomycetota</taxon>
        <taxon>Actinomycetes</taxon>
        <taxon>Pseudonocardiales</taxon>
        <taxon>Pseudonocardiaceae</taxon>
        <taxon>Allokutzneria</taxon>
    </lineage>
</organism>
<dbReference type="PRINTS" id="PR00364">
    <property type="entry name" value="DISEASERSIST"/>
</dbReference>
<accession>A0ABV5ZPB8</accession>
<gene>
    <name evidence="7" type="ORF">ACFFQA_02185</name>
</gene>
<dbReference type="RefSeq" id="WP_377849813.1">
    <property type="nucleotide sequence ID" value="NZ_JBHLZU010000002.1"/>
</dbReference>
<dbReference type="InterPro" id="IPR036388">
    <property type="entry name" value="WH-like_DNA-bd_sf"/>
</dbReference>
<keyword evidence="8" id="KW-1185">Reference proteome</keyword>
<dbReference type="PROSITE" id="PS51755">
    <property type="entry name" value="OMPR_PHOB"/>
    <property type="match status" value="1"/>
</dbReference>